<organism evidence="1 2">
    <name type="scientific">Aureobasidium mustum</name>
    <dbReference type="NCBI Taxonomy" id="2773714"/>
    <lineage>
        <taxon>Eukaryota</taxon>
        <taxon>Fungi</taxon>
        <taxon>Dikarya</taxon>
        <taxon>Ascomycota</taxon>
        <taxon>Pezizomycotina</taxon>
        <taxon>Dothideomycetes</taxon>
        <taxon>Dothideomycetidae</taxon>
        <taxon>Dothideales</taxon>
        <taxon>Saccotheciaceae</taxon>
        <taxon>Aureobasidium</taxon>
    </lineage>
</organism>
<proteinExistence type="predicted"/>
<keyword evidence="2" id="KW-1185">Reference proteome</keyword>
<sequence>MAEGVSARDCIDSTIPVFPVARLPRQVLDRFFEQANAACRRCGYEDPQSTLMSSEDISSINPRTEAPVNDDLLETWPFEGSSVQQIIDFAIQHLNNTDLSPTNMVILDDITNRDDTCLLLSKDPFSDDPREYMQIRSDFESAIVALKTIETGCGGADTQLDTQYPGSDGVLRISVRDRV</sequence>
<dbReference type="EMBL" id="CAIJEO010000002">
    <property type="protein sequence ID" value="CAD0087201.1"/>
    <property type="molecule type" value="Genomic_DNA"/>
</dbReference>
<dbReference type="OrthoDB" id="4483229at2759"/>
<reference evidence="1" key="1">
    <citation type="submission" date="2020-06" db="EMBL/GenBank/DDBJ databases">
        <authorList>
            <person name="Onetto C."/>
        </authorList>
    </citation>
    <scope>NUCLEOTIDE SEQUENCE</scope>
</reference>
<protein>
    <submittedName>
        <fullName evidence="1">Uncharacterized protein</fullName>
    </submittedName>
</protein>
<evidence type="ECO:0000313" key="2">
    <source>
        <dbReference type="Proteomes" id="UP000714618"/>
    </source>
</evidence>
<evidence type="ECO:0000313" key="1">
    <source>
        <dbReference type="EMBL" id="CAD0087201.1"/>
    </source>
</evidence>
<gene>
    <name evidence="1" type="ORF">AWRI4233_LOCUS1267</name>
</gene>
<accession>A0A9N8JFK6</accession>
<dbReference type="AlphaFoldDB" id="A0A9N8JFK6"/>
<comment type="caution">
    <text evidence="1">The sequence shown here is derived from an EMBL/GenBank/DDBJ whole genome shotgun (WGS) entry which is preliminary data.</text>
</comment>
<name>A0A9N8JFK6_9PEZI</name>
<dbReference type="Proteomes" id="UP000714618">
    <property type="component" value="Unassembled WGS sequence"/>
</dbReference>